<evidence type="ECO:0000313" key="2">
    <source>
        <dbReference type="EMBL" id="HEN14337.1"/>
    </source>
</evidence>
<feature type="domain" description="DUF4261" evidence="1">
    <location>
        <begin position="270"/>
        <end position="344"/>
    </location>
</feature>
<proteinExistence type="predicted"/>
<sequence>MPNAGGDRRLAASTTKSPRMAARAVLCHRARPPDFLLALTAMVGKVFPVQQLPRFRSQSERPFAPQERQTAMGLFDFFRKKPSSTAANGNEAEPKSDQITRHCFVLCRGVGPDDLSRASDVVTQVFGRGYSAEVSEEHMVTVQHGDDVVGFLAHMPAPIPGQEAEANADGNILWPNGKEAAAGHRSHVIVTKVGAGEQTPVQSALAVSRLALAALKLFDGLGVYWGNAHVCNSRELFEEFCGNMSEDSLPVPMWLRFQFVRPANGEVGLYTLGMSQFGLMDIEVDRCRRDVQDLFEFVSNIAHYLIQQGPVIADGNTVGGSADERIQVRHRPSMVEPQRRVYKIVFEG</sequence>
<dbReference type="EMBL" id="DSOK01000080">
    <property type="protein sequence ID" value="HEN14337.1"/>
    <property type="molecule type" value="Genomic_DNA"/>
</dbReference>
<organism evidence="2">
    <name type="scientific">Schlesneria paludicola</name>
    <dbReference type="NCBI Taxonomy" id="360056"/>
    <lineage>
        <taxon>Bacteria</taxon>
        <taxon>Pseudomonadati</taxon>
        <taxon>Planctomycetota</taxon>
        <taxon>Planctomycetia</taxon>
        <taxon>Planctomycetales</taxon>
        <taxon>Planctomycetaceae</taxon>
        <taxon>Schlesneria</taxon>
    </lineage>
</organism>
<gene>
    <name evidence="2" type="ORF">ENQ76_02560</name>
</gene>
<reference evidence="2" key="1">
    <citation type="journal article" date="2020" name="mSystems">
        <title>Genome- and Community-Level Interaction Insights into Carbon Utilization and Element Cycling Functions of Hydrothermarchaeota in Hydrothermal Sediment.</title>
        <authorList>
            <person name="Zhou Z."/>
            <person name="Liu Y."/>
            <person name="Xu W."/>
            <person name="Pan J."/>
            <person name="Luo Z.H."/>
            <person name="Li M."/>
        </authorList>
    </citation>
    <scope>NUCLEOTIDE SEQUENCE [LARGE SCALE GENOMIC DNA]</scope>
    <source>
        <strain evidence="2">SpSt-339</strain>
    </source>
</reference>
<dbReference type="AlphaFoldDB" id="A0A7C2PFM6"/>
<protein>
    <submittedName>
        <fullName evidence="2">DUF4261 domain-containing protein</fullName>
    </submittedName>
</protein>
<comment type="caution">
    <text evidence="2">The sequence shown here is derived from an EMBL/GenBank/DDBJ whole genome shotgun (WGS) entry which is preliminary data.</text>
</comment>
<evidence type="ECO:0000259" key="1">
    <source>
        <dbReference type="Pfam" id="PF14080"/>
    </source>
</evidence>
<dbReference type="Pfam" id="PF14080">
    <property type="entry name" value="DUF4261"/>
    <property type="match status" value="1"/>
</dbReference>
<name>A0A7C2PFM6_9PLAN</name>
<dbReference type="InterPro" id="IPR025357">
    <property type="entry name" value="DUF4261"/>
</dbReference>
<accession>A0A7C2PFM6</accession>